<comment type="caution">
    <text evidence="6">The sequence shown here is derived from an EMBL/GenBank/DDBJ whole genome shotgun (WGS) entry which is preliminary data.</text>
</comment>
<dbReference type="GO" id="GO:1990904">
    <property type="term" value="C:ribonucleoprotein complex"/>
    <property type="evidence" value="ECO:0007669"/>
    <property type="project" value="UniProtKB-KW"/>
</dbReference>
<dbReference type="OrthoDB" id="5567124at2759"/>
<evidence type="ECO:0000313" key="6">
    <source>
        <dbReference type="EMBL" id="OAF71134.1"/>
    </source>
</evidence>
<keyword evidence="5" id="KW-0479">Metal-binding</keyword>
<keyword evidence="4 5" id="KW-0687">Ribonucleoprotein</keyword>
<dbReference type="GO" id="GO:0006412">
    <property type="term" value="P:translation"/>
    <property type="evidence" value="ECO:0007669"/>
    <property type="project" value="InterPro"/>
</dbReference>
<keyword evidence="2 5" id="KW-0862">Zinc</keyword>
<organism evidence="6 7">
    <name type="scientific">Intoshia linei</name>
    <dbReference type="NCBI Taxonomy" id="1819745"/>
    <lineage>
        <taxon>Eukaryota</taxon>
        <taxon>Metazoa</taxon>
        <taxon>Spiralia</taxon>
        <taxon>Lophotrochozoa</taxon>
        <taxon>Mesozoa</taxon>
        <taxon>Orthonectida</taxon>
        <taxon>Rhopaluridae</taxon>
        <taxon>Intoshia</taxon>
    </lineage>
</organism>
<dbReference type="GO" id="GO:0005840">
    <property type="term" value="C:ribosome"/>
    <property type="evidence" value="ECO:0007669"/>
    <property type="project" value="UniProtKB-KW"/>
</dbReference>
<comment type="similarity">
    <text evidence="1 5">Belongs to the eukaryotic ribosomal protein eS27 family.</text>
</comment>
<dbReference type="AlphaFoldDB" id="A0A177BCC8"/>
<dbReference type="Proteomes" id="UP000078046">
    <property type="component" value="Unassembled WGS sequence"/>
</dbReference>
<protein>
    <recommendedName>
        <fullName evidence="5">40S ribosomal protein S27</fullName>
    </recommendedName>
</protein>
<comment type="cofactor">
    <cofactor evidence="5">
        <name>Zn(2+)</name>
        <dbReference type="ChEBI" id="CHEBI:29105"/>
    </cofactor>
    <text evidence="5">Binds 1 zinc ion per subunit.</text>
</comment>
<dbReference type="GO" id="GO:0008270">
    <property type="term" value="F:zinc ion binding"/>
    <property type="evidence" value="ECO:0007669"/>
    <property type="project" value="UniProtKB-KW"/>
</dbReference>
<evidence type="ECO:0000256" key="2">
    <source>
        <dbReference type="ARBA" id="ARBA00022833"/>
    </source>
</evidence>
<dbReference type="PROSITE" id="PS01168">
    <property type="entry name" value="RIBOSOMAL_S27E"/>
    <property type="match status" value="1"/>
</dbReference>
<dbReference type="InterPro" id="IPR000592">
    <property type="entry name" value="Ribosomal_eS27"/>
</dbReference>
<evidence type="ECO:0000256" key="4">
    <source>
        <dbReference type="ARBA" id="ARBA00023274"/>
    </source>
</evidence>
<keyword evidence="5" id="KW-0863">Zinc-finger</keyword>
<evidence type="ECO:0000256" key="5">
    <source>
        <dbReference type="RuleBase" id="RU000671"/>
    </source>
</evidence>
<proteinExistence type="inferred from homology"/>
<dbReference type="InterPro" id="IPR023407">
    <property type="entry name" value="Ribosomal_eS27_Zn-bd_dom_sf"/>
</dbReference>
<dbReference type="Pfam" id="PF01667">
    <property type="entry name" value="Ribosomal_S27e"/>
    <property type="match status" value="1"/>
</dbReference>
<sequence>MARNTDLLNPKYETEKRKHKLKRLIPSPNSYFIDVKCGKCDKITTIFSHAQTHIRCHACAIILAKPTGGLARLAEGLFIIYLHN</sequence>
<reference evidence="6 7" key="1">
    <citation type="submission" date="2016-04" db="EMBL/GenBank/DDBJ databases">
        <title>The genome of Intoshia linei affirms orthonectids as highly simplified spiralians.</title>
        <authorList>
            <person name="Mikhailov K.V."/>
            <person name="Slusarev G.S."/>
            <person name="Nikitin M.A."/>
            <person name="Logacheva M.D."/>
            <person name="Penin A."/>
            <person name="Aleoshin V."/>
            <person name="Panchin Y.V."/>
        </authorList>
    </citation>
    <scope>NUCLEOTIDE SEQUENCE [LARGE SCALE GENOMIC DNA]</scope>
    <source>
        <strain evidence="6">Intl2013</strain>
        <tissue evidence="6">Whole animal</tissue>
    </source>
</reference>
<keyword evidence="7" id="KW-1185">Reference proteome</keyword>
<evidence type="ECO:0000313" key="7">
    <source>
        <dbReference type="Proteomes" id="UP000078046"/>
    </source>
</evidence>
<dbReference type="GO" id="GO:0003735">
    <property type="term" value="F:structural constituent of ribosome"/>
    <property type="evidence" value="ECO:0007669"/>
    <property type="project" value="InterPro"/>
</dbReference>
<dbReference type="Gene3D" id="2.20.25.100">
    <property type="entry name" value="Zn-binding ribosomal proteins"/>
    <property type="match status" value="1"/>
</dbReference>
<evidence type="ECO:0000256" key="3">
    <source>
        <dbReference type="ARBA" id="ARBA00022980"/>
    </source>
</evidence>
<dbReference type="InterPro" id="IPR011332">
    <property type="entry name" value="Ribosomal_zn-bd"/>
</dbReference>
<dbReference type="SUPFAM" id="SSF57829">
    <property type="entry name" value="Zn-binding ribosomal proteins"/>
    <property type="match status" value="1"/>
</dbReference>
<dbReference type="EMBL" id="LWCA01000077">
    <property type="protein sequence ID" value="OAF71134.1"/>
    <property type="molecule type" value="Genomic_DNA"/>
</dbReference>
<name>A0A177BCC8_9BILA</name>
<keyword evidence="3 5" id="KW-0689">Ribosomal protein</keyword>
<accession>A0A177BCC8</accession>
<dbReference type="FunFam" id="2.20.25.100:FF:000001">
    <property type="entry name" value="40S ribosomal protein S27"/>
    <property type="match status" value="1"/>
</dbReference>
<feature type="non-terminal residue" evidence="6">
    <location>
        <position position="84"/>
    </location>
</feature>
<gene>
    <name evidence="6" type="ORF">A3Q56_01091</name>
</gene>
<dbReference type="PANTHER" id="PTHR11594">
    <property type="entry name" value="40S RIBOSOMAL PROTEIN S27"/>
    <property type="match status" value="1"/>
</dbReference>
<evidence type="ECO:0000256" key="1">
    <source>
        <dbReference type="ARBA" id="ARBA00010919"/>
    </source>
</evidence>
<dbReference type="HAMAP" id="MF_00371">
    <property type="entry name" value="Ribosomal_eS27"/>
    <property type="match status" value="1"/>
</dbReference>